<dbReference type="CDD" id="cd05262">
    <property type="entry name" value="SDR_a7"/>
    <property type="match status" value="1"/>
</dbReference>
<dbReference type="Pfam" id="PF01370">
    <property type="entry name" value="Epimerase"/>
    <property type="match status" value="1"/>
</dbReference>
<dbReference type="SUPFAM" id="SSF51735">
    <property type="entry name" value="NAD(P)-binding Rossmann-fold domains"/>
    <property type="match status" value="1"/>
</dbReference>
<dbReference type="InterPro" id="IPR001509">
    <property type="entry name" value="Epimerase_deHydtase"/>
</dbReference>
<dbReference type="InterPro" id="IPR051783">
    <property type="entry name" value="NAD(P)-dependent_oxidoreduct"/>
</dbReference>
<gene>
    <name evidence="2" type="ORF">MZV50_00045</name>
</gene>
<evidence type="ECO:0000313" key="2">
    <source>
        <dbReference type="EMBL" id="USQ96037.1"/>
    </source>
</evidence>
<dbReference type="Proteomes" id="UP001057520">
    <property type="component" value="Chromosome"/>
</dbReference>
<name>A0ABY4ZT91_9CAUL</name>
<feature type="domain" description="NAD-dependent epimerase/dehydratase" evidence="1">
    <location>
        <begin position="3"/>
        <end position="214"/>
    </location>
</feature>
<dbReference type="InterPro" id="IPR036291">
    <property type="entry name" value="NAD(P)-bd_dom_sf"/>
</dbReference>
<dbReference type="EMBL" id="CP096040">
    <property type="protein sequence ID" value="USQ96037.1"/>
    <property type="molecule type" value="Genomic_DNA"/>
</dbReference>
<dbReference type="PANTHER" id="PTHR48079">
    <property type="entry name" value="PROTEIN YEEZ"/>
    <property type="match status" value="1"/>
</dbReference>
<evidence type="ECO:0000259" key="1">
    <source>
        <dbReference type="Pfam" id="PF01370"/>
    </source>
</evidence>
<sequence>MRVFVTGATGFVGSAVVQELKAHGHQVLGLSRSETGVAQLEAIGVAAVLGTLDDHDVLTRSAAACDGVIHTAFNHDFSKFAENAQQDGRAIAVLGAALEGTTKPILVTSGTAMLAVGRMATEEDRPGGHSPRISEPSADALVAKGVHASVVRLAPTTHGAGDHGFVPMLIGLAREKGVAAYIGEGDNRWSAVHRGDAARLYRLALERGAKGERYHAVAEEAVPMKTIAAAIGKGLGLPVESRPPEHFGWFAMFAGMDAATSAAWTRETLGWSPTGSSLAEDLENAGYFG</sequence>
<evidence type="ECO:0000313" key="3">
    <source>
        <dbReference type="Proteomes" id="UP001057520"/>
    </source>
</evidence>
<reference evidence="2 3" key="1">
    <citation type="submission" date="2022-04" db="EMBL/GenBank/DDBJ databases">
        <title>Genome sequence of soybean root-associated Caulobacter segnis RL271.</title>
        <authorList>
            <person name="Longley R."/>
            <person name="Bonito G."/>
            <person name="Trigodet F."/>
            <person name="Crosson S."/>
            <person name="Fiebig A."/>
        </authorList>
    </citation>
    <scope>NUCLEOTIDE SEQUENCE [LARGE SCALE GENOMIC DNA]</scope>
    <source>
        <strain evidence="2 3">RL271</strain>
    </source>
</reference>
<proteinExistence type="predicted"/>
<dbReference type="PANTHER" id="PTHR48079:SF6">
    <property type="entry name" value="NAD(P)-BINDING DOMAIN-CONTAINING PROTEIN-RELATED"/>
    <property type="match status" value="1"/>
</dbReference>
<organism evidence="2 3">
    <name type="scientific">Caulobacter segnis</name>
    <dbReference type="NCBI Taxonomy" id="88688"/>
    <lineage>
        <taxon>Bacteria</taxon>
        <taxon>Pseudomonadati</taxon>
        <taxon>Pseudomonadota</taxon>
        <taxon>Alphaproteobacteria</taxon>
        <taxon>Caulobacterales</taxon>
        <taxon>Caulobacteraceae</taxon>
        <taxon>Caulobacter</taxon>
    </lineage>
</organism>
<protein>
    <submittedName>
        <fullName evidence="2">SDR family oxidoreductase</fullName>
    </submittedName>
</protein>
<accession>A0ABY4ZT91</accession>
<dbReference type="Gene3D" id="3.40.50.720">
    <property type="entry name" value="NAD(P)-binding Rossmann-like Domain"/>
    <property type="match status" value="1"/>
</dbReference>
<keyword evidence="3" id="KW-1185">Reference proteome</keyword>